<protein>
    <recommendedName>
        <fullName evidence="3">Fe2OG dioxygenase domain-containing protein</fullName>
    </recommendedName>
</protein>
<name>A0A8H4IMW4_9PEZI</name>
<comment type="caution">
    <text evidence="4">The sequence shown here is derived from an EMBL/GenBank/DDBJ whole genome shotgun (WGS) entry which is preliminary data.</text>
</comment>
<dbReference type="PROSITE" id="PS51471">
    <property type="entry name" value="FE2OG_OXY"/>
    <property type="match status" value="1"/>
</dbReference>
<dbReference type="Gene3D" id="2.60.120.330">
    <property type="entry name" value="B-lactam Antibiotic, Isopenicillin N Synthase, Chain"/>
    <property type="match status" value="1"/>
</dbReference>
<keyword evidence="2" id="KW-0408">Iron</keyword>
<evidence type="ECO:0000256" key="2">
    <source>
        <dbReference type="RuleBase" id="RU003682"/>
    </source>
</evidence>
<dbReference type="GO" id="GO:0044283">
    <property type="term" value="P:small molecule biosynthetic process"/>
    <property type="evidence" value="ECO:0007669"/>
    <property type="project" value="UniProtKB-ARBA"/>
</dbReference>
<proteinExistence type="inferred from homology"/>
<feature type="domain" description="Fe2OG dioxygenase" evidence="3">
    <location>
        <begin position="175"/>
        <end position="291"/>
    </location>
</feature>
<accession>A0A8H4IMW4</accession>
<keyword evidence="2" id="KW-0479">Metal-binding</keyword>
<evidence type="ECO:0000256" key="1">
    <source>
        <dbReference type="ARBA" id="ARBA00008056"/>
    </source>
</evidence>
<keyword evidence="2" id="KW-0560">Oxidoreductase</keyword>
<dbReference type="Pfam" id="PF14226">
    <property type="entry name" value="DIOX_N"/>
    <property type="match status" value="1"/>
</dbReference>
<reference evidence="4" key="1">
    <citation type="submission" date="2020-04" db="EMBL/GenBank/DDBJ databases">
        <title>Genome Assembly and Annotation of Botryosphaeria dothidea sdau 11-99, a Latent Pathogen of Apple Fruit Ring Rot in China.</title>
        <authorList>
            <person name="Yu C."/>
            <person name="Diao Y."/>
            <person name="Lu Q."/>
            <person name="Zhao J."/>
            <person name="Cui S."/>
            <person name="Peng C."/>
            <person name="He B."/>
            <person name="Liu H."/>
        </authorList>
    </citation>
    <scope>NUCLEOTIDE SEQUENCE [LARGE SCALE GENOMIC DNA]</scope>
    <source>
        <strain evidence="4">Sdau11-99</strain>
    </source>
</reference>
<dbReference type="AlphaFoldDB" id="A0A8H4IMW4"/>
<dbReference type="PANTHER" id="PTHR47990">
    <property type="entry name" value="2-OXOGLUTARATE (2OG) AND FE(II)-DEPENDENT OXYGENASE SUPERFAMILY PROTEIN-RELATED"/>
    <property type="match status" value="1"/>
</dbReference>
<gene>
    <name evidence="4" type="ORF">GTA08_BOTSDO08543</name>
</gene>
<dbReference type="InterPro" id="IPR026992">
    <property type="entry name" value="DIOX_N"/>
</dbReference>
<dbReference type="InterPro" id="IPR005123">
    <property type="entry name" value="Oxoglu/Fe-dep_dioxygenase_dom"/>
</dbReference>
<dbReference type="Pfam" id="PF03171">
    <property type="entry name" value="2OG-FeII_Oxy"/>
    <property type="match status" value="1"/>
</dbReference>
<dbReference type="SUPFAM" id="SSF51197">
    <property type="entry name" value="Clavaminate synthase-like"/>
    <property type="match status" value="1"/>
</dbReference>
<evidence type="ECO:0000259" key="3">
    <source>
        <dbReference type="PROSITE" id="PS51471"/>
    </source>
</evidence>
<keyword evidence="5" id="KW-1185">Reference proteome</keyword>
<comment type="similarity">
    <text evidence="1 2">Belongs to the iron/ascorbate-dependent oxidoreductase family.</text>
</comment>
<dbReference type="GO" id="GO:0046872">
    <property type="term" value="F:metal ion binding"/>
    <property type="evidence" value="ECO:0007669"/>
    <property type="project" value="UniProtKB-KW"/>
</dbReference>
<evidence type="ECO:0000313" key="5">
    <source>
        <dbReference type="Proteomes" id="UP000572817"/>
    </source>
</evidence>
<dbReference type="Proteomes" id="UP000572817">
    <property type="component" value="Unassembled WGS sequence"/>
</dbReference>
<dbReference type="GO" id="GO:0016491">
    <property type="term" value="F:oxidoreductase activity"/>
    <property type="evidence" value="ECO:0007669"/>
    <property type="project" value="UniProtKB-KW"/>
</dbReference>
<organism evidence="4 5">
    <name type="scientific">Botryosphaeria dothidea</name>
    <dbReference type="NCBI Taxonomy" id="55169"/>
    <lineage>
        <taxon>Eukaryota</taxon>
        <taxon>Fungi</taxon>
        <taxon>Dikarya</taxon>
        <taxon>Ascomycota</taxon>
        <taxon>Pezizomycotina</taxon>
        <taxon>Dothideomycetes</taxon>
        <taxon>Dothideomycetes incertae sedis</taxon>
        <taxon>Botryosphaeriales</taxon>
        <taxon>Botryosphaeriaceae</taxon>
        <taxon>Botryosphaeria</taxon>
    </lineage>
</organism>
<dbReference type="InterPro" id="IPR050231">
    <property type="entry name" value="Iron_ascorbate_oxido_reductase"/>
</dbReference>
<dbReference type="OrthoDB" id="288590at2759"/>
<dbReference type="InterPro" id="IPR027443">
    <property type="entry name" value="IPNS-like_sf"/>
</dbReference>
<dbReference type="InterPro" id="IPR044861">
    <property type="entry name" value="IPNS-like_FE2OG_OXY"/>
</dbReference>
<sequence length="329" mass="37080">MALIPRDLSAFTAGTDEQRRTFAAELLDDYQRCGFAKIVNHGITEDEVRQLFEWNKRFFGLSADAKQAIAHPPGPNPQRGWSRIGAENSSKLYASEFARGERHEELRDCREHFDMGSAEDREFCNQWPAEGRLSGFREFMESCFDRLAAVTLNILKALELALGIPHGSFTARVSNAASEFRLLHYPSIDVQAIRSGMVNRIWPHFDLGVITLLFQDAQGGLEMQDRTTSRFVPVDPGSCGEMVTNISETLQRWTNGAINAGLHQVTVPEAMKTMEEGVMADRYSVAFFCKADRQASVGPMEFFLSATRPAEYKEMSAIEYQQQRLLTAY</sequence>
<evidence type="ECO:0000313" key="4">
    <source>
        <dbReference type="EMBL" id="KAF4304176.1"/>
    </source>
</evidence>
<dbReference type="EMBL" id="WWBZ02000051">
    <property type="protein sequence ID" value="KAF4304176.1"/>
    <property type="molecule type" value="Genomic_DNA"/>
</dbReference>